<dbReference type="GO" id="GO:0005634">
    <property type="term" value="C:nucleus"/>
    <property type="evidence" value="ECO:0007669"/>
    <property type="project" value="TreeGrafter"/>
</dbReference>
<sequence>MGGNSSSIETQTPQRVQQFNQNLFKIEGARIIVAVDFSLSNKANAKGWGSESLHSAGLITQNNTAKEVQSPYKRCLELLVKRIQQFDQNQGGFVFMTFTDQIKIEQNVTAQSMLHEYDRLAADFNNTEPNQIFQSKYGSDFSQVINRAIDLTAQNKEYTILIILTDGDFQKAQTSQAIIEASSFPLSICIIGIGESNFDELEYFDTQLFERKFDNLRFVKFDYTKQYKINDKIFFDPGKMITDQNSQLIFDMEVFGEIYQQWVEIGNMRSRELLEKITK</sequence>
<dbReference type="AlphaFoldDB" id="A0A146KJN8"/>
<organism evidence="2">
    <name type="scientific">Trepomonas sp. PC1</name>
    <dbReference type="NCBI Taxonomy" id="1076344"/>
    <lineage>
        <taxon>Eukaryota</taxon>
        <taxon>Metamonada</taxon>
        <taxon>Diplomonadida</taxon>
        <taxon>Hexamitidae</taxon>
        <taxon>Hexamitinae</taxon>
        <taxon>Trepomonas</taxon>
    </lineage>
</organism>
<dbReference type="GO" id="GO:0016567">
    <property type="term" value="P:protein ubiquitination"/>
    <property type="evidence" value="ECO:0007669"/>
    <property type="project" value="TreeGrafter"/>
</dbReference>
<dbReference type="EMBL" id="GDID01001127">
    <property type="protein sequence ID" value="JAP95479.1"/>
    <property type="molecule type" value="Transcribed_RNA"/>
</dbReference>
<feature type="domain" description="VWFA" evidence="1">
    <location>
        <begin position="28"/>
        <end position="228"/>
    </location>
</feature>
<protein>
    <submittedName>
        <fullName evidence="2">Copine I</fullName>
    </submittedName>
</protein>
<dbReference type="InterPro" id="IPR052079">
    <property type="entry name" value="E3_ligase/Copine_domain"/>
</dbReference>
<reference evidence="2" key="1">
    <citation type="submission" date="2015-07" db="EMBL/GenBank/DDBJ databases">
        <title>Adaptation to a free-living lifestyle via gene acquisitions in the diplomonad Trepomonas sp. PC1.</title>
        <authorList>
            <person name="Xu F."/>
            <person name="Jerlstrom-Hultqvist J."/>
            <person name="Kolisko M."/>
            <person name="Simpson A.G.B."/>
            <person name="Roger A.J."/>
            <person name="Svard S.G."/>
            <person name="Andersson J.O."/>
        </authorList>
    </citation>
    <scope>NUCLEOTIDE SEQUENCE</scope>
    <source>
        <strain evidence="2">PC1</strain>
    </source>
</reference>
<dbReference type="PANTHER" id="PTHR45751">
    <property type="entry name" value="COPINE FAMILY PROTEIN 1"/>
    <property type="match status" value="1"/>
</dbReference>
<dbReference type="InterPro" id="IPR002035">
    <property type="entry name" value="VWF_A"/>
</dbReference>
<name>A0A146KJN8_9EUKA</name>
<proteinExistence type="predicted"/>
<dbReference type="Gene3D" id="3.40.50.410">
    <property type="entry name" value="von Willebrand factor, type A domain"/>
    <property type="match status" value="1"/>
</dbReference>
<dbReference type="SMART" id="SM00327">
    <property type="entry name" value="VWA"/>
    <property type="match status" value="1"/>
</dbReference>
<dbReference type="SUPFAM" id="SSF53300">
    <property type="entry name" value="vWA-like"/>
    <property type="match status" value="1"/>
</dbReference>
<dbReference type="PANTHER" id="PTHR45751:SF11">
    <property type="entry name" value="COPINE FAMILY PROTEIN 2"/>
    <property type="match status" value="1"/>
</dbReference>
<dbReference type="InterPro" id="IPR036465">
    <property type="entry name" value="vWFA_dom_sf"/>
</dbReference>
<evidence type="ECO:0000313" key="2">
    <source>
        <dbReference type="EMBL" id="JAP95479.1"/>
    </source>
</evidence>
<evidence type="ECO:0000259" key="1">
    <source>
        <dbReference type="SMART" id="SM00327"/>
    </source>
</evidence>
<gene>
    <name evidence="2" type="ORF">TPC1_11519</name>
</gene>
<accession>A0A146KJN8</accession>
<dbReference type="Pfam" id="PF07002">
    <property type="entry name" value="Copine"/>
    <property type="match status" value="1"/>
</dbReference>
<dbReference type="InterPro" id="IPR010734">
    <property type="entry name" value="Copine_C"/>
</dbReference>
<dbReference type="GO" id="GO:0004842">
    <property type="term" value="F:ubiquitin-protein transferase activity"/>
    <property type="evidence" value="ECO:0007669"/>
    <property type="project" value="TreeGrafter"/>
</dbReference>